<dbReference type="AlphaFoldDB" id="A0AAD5N920"/>
<keyword evidence="1" id="KW-0812">Transmembrane</keyword>
<gene>
    <name evidence="2" type="ORF">KIN20_023431</name>
</gene>
<evidence type="ECO:0000313" key="2">
    <source>
        <dbReference type="EMBL" id="KAJ1363541.1"/>
    </source>
</evidence>
<feature type="transmembrane region" description="Helical" evidence="1">
    <location>
        <begin position="108"/>
        <end position="132"/>
    </location>
</feature>
<reference evidence="2" key="1">
    <citation type="submission" date="2021-06" db="EMBL/GenBank/DDBJ databases">
        <title>Parelaphostrongylus tenuis whole genome reference sequence.</title>
        <authorList>
            <person name="Garwood T.J."/>
            <person name="Larsen P.A."/>
            <person name="Fountain-Jones N.M."/>
            <person name="Garbe J.R."/>
            <person name="Macchietto M.G."/>
            <person name="Kania S.A."/>
            <person name="Gerhold R.W."/>
            <person name="Richards J.E."/>
            <person name="Wolf T.M."/>
        </authorList>
    </citation>
    <scope>NUCLEOTIDE SEQUENCE</scope>
    <source>
        <strain evidence="2">MNPRO001-30</strain>
        <tissue evidence="2">Meninges</tissue>
    </source>
</reference>
<proteinExistence type="predicted"/>
<evidence type="ECO:0000313" key="3">
    <source>
        <dbReference type="Proteomes" id="UP001196413"/>
    </source>
</evidence>
<protein>
    <submittedName>
        <fullName evidence="2">Uncharacterized protein</fullName>
    </submittedName>
</protein>
<dbReference type="Proteomes" id="UP001196413">
    <property type="component" value="Unassembled WGS sequence"/>
</dbReference>
<organism evidence="2 3">
    <name type="scientific">Parelaphostrongylus tenuis</name>
    <name type="common">Meningeal worm</name>
    <dbReference type="NCBI Taxonomy" id="148309"/>
    <lineage>
        <taxon>Eukaryota</taxon>
        <taxon>Metazoa</taxon>
        <taxon>Ecdysozoa</taxon>
        <taxon>Nematoda</taxon>
        <taxon>Chromadorea</taxon>
        <taxon>Rhabditida</taxon>
        <taxon>Rhabditina</taxon>
        <taxon>Rhabditomorpha</taxon>
        <taxon>Strongyloidea</taxon>
        <taxon>Metastrongylidae</taxon>
        <taxon>Parelaphostrongylus</taxon>
    </lineage>
</organism>
<accession>A0AAD5N920</accession>
<keyword evidence="3" id="KW-1185">Reference proteome</keyword>
<comment type="caution">
    <text evidence="2">The sequence shown here is derived from an EMBL/GenBank/DDBJ whole genome shotgun (WGS) entry which is preliminary data.</text>
</comment>
<feature type="transmembrane region" description="Helical" evidence="1">
    <location>
        <begin position="79"/>
        <end position="96"/>
    </location>
</feature>
<feature type="transmembrane region" description="Helical" evidence="1">
    <location>
        <begin position="21"/>
        <end position="41"/>
    </location>
</feature>
<keyword evidence="1" id="KW-1133">Transmembrane helix</keyword>
<keyword evidence="1" id="KW-0472">Membrane</keyword>
<dbReference type="EMBL" id="JAHQIW010004752">
    <property type="protein sequence ID" value="KAJ1363541.1"/>
    <property type="molecule type" value="Genomic_DNA"/>
</dbReference>
<evidence type="ECO:0000256" key="1">
    <source>
        <dbReference type="SAM" id="Phobius"/>
    </source>
</evidence>
<sequence length="170" mass="19206">MGATSQTTRVRFTHPALPEIKLCYAVVLGGLIYGVSCIWIASRNFKWGIGDFGVYSYLPFYGSVIKDHTNWEWINWSPFAWHYLPVLIVHTLLFNLGSKHVAETPFVVTYTLLSIAACVYYFTPLLVIISAYTGHTNVPSVSLFQKQGARLDLITSPSLLYNAQNNGYYR</sequence>
<name>A0AAD5N920_PARTN</name>